<dbReference type="EMBL" id="MU858236">
    <property type="protein sequence ID" value="KAK4208613.1"/>
    <property type="molecule type" value="Genomic_DNA"/>
</dbReference>
<evidence type="ECO:0000313" key="2">
    <source>
        <dbReference type="EMBL" id="KAK4208613.1"/>
    </source>
</evidence>
<dbReference type="Proteomes" id="UP001301769">
    <property type="component" value="Unassembled WGS sequence"/>
</dbReference>
<evidence type="ECO:0000256" key="1">
    <source>
        <dbReference type="SAM" id="MobiDB-lite"/>
    </source>
</evidence>
<name>A0AAN7B2M1_9PEZI</name>
<sequence>MAGSASESGHCSDFRVFLASPNPLEEKNMTVEKVKSTRGHSAHLSPCAQDLDSLARLKTAEVQPVAVRISLTSSRGQQQKADSWLLGGESGSLKPRHRQTVKPPIPHPGNLTAPTLILQRTPRVPAPVFEALAPVDLSARRAPPVNHPLSTPCQNKPNGPGQRKWSATNAKNGTQGTETREELAEEKCHTSGLQQTKGGSRTPAGTRPRSIGPSWAAKKRIWVVLWGIIGIGTPRRLKRVAPALAVVPPHGPLFQVSDGSDCHTFCRQAP</sequence>
<accession>A0AAN7B2M1</accession>
<reference evidence="2" key="2">
    <citation type="submission" date="2023-05" db="EMBL/GenBank/DDBJ databases">
        <authorList>
            <consortium name="Lawrence Berkeley National Laboratory"/>
            <person name="Steindorff A."/>
            <person name="Hensen N."/>
            <person name="Bonometti L."/>
            <person name="Westerberg I."/>
            <person name="Brannstrom I.O."/>
            <person name="Guillou S."/>
            <person name="Cros-Aarteil S."/>
            <person name="Calhoun S."/>
            <person name="Haridas S."/>
            <person name="Kuo A."/>
            <person name="Mondo S."/>
            <person name="Pangilinan J."/>
            <person name="Riley R."/>
            <person name="Labutti K."/>
            <person name="Andreopoulos B."/>
            <person name="Lipzen A."/>
            <person name="Chen C."/>
            <person name="Yanf M."/>
            <person name="Daum C."/>
            <person name="Ng V."/>
            <person name="Clum A."/>
            <person name="Ohm R."/>
            <person name="Martin F."/>
            <person name="Silar P."/>
            <person name="Natvig D."/>
            <person name="Lalanne C."/>
            <person name="Gautier V."/>
            <person name="Ament-Velasquez S.L."/>
            <person name="Kruys A."/>
            <person name="Hutchinson M.I."/>
            <person name="Powell A.J."/>
            <person name="Barry K."/>
            <person name="Miller A.N."/>
            <person name="Grigoriev I.V."/>
            <person name="Debuchy R."/>
            <person name="Gladieux P."/>
            <person name="Thoren M.H."/>
            <person name="Johannesson H."/>
        </authorList>
    </citation>
    <scope>NUCLEOTIDE SEQUENCE</scope>
    <source>
        <strain evidence="2">PSN293</strain>
    </source>
</reference>
<reference evidence="2" key="1">
    <citation type="journal article" date="2023" name="Mol. Phylogenet. Evol.">
        <title>Genome-scale phylogeny and comparative genomics of the fungal order Sordariales.</title>
        <authorList>
            <person name="Hensen N."/>
            <person name="Bonometti L."/>
            <person name="Westerberg I."/>
            <person name="Brannstrom I.O."/>
            <person name="Guillou S."/>
            <person name="Cros-Aarteil S."/>
            <person name="Calhoun S."/>
            <person name="Haridas S."/>
            <person name="Kuo A."/>
            <person name="Mondo S."/>
            <person name="Pangilinan J."/>
            <person name="Riley R."/>
            <person name="LaButti K."/>
            <person name="Andreopoulos B."/>
            <person name="Lipzen A."/>
            <person name="Chen C."/>
            <person name="Yan M."/>
            <person name="Daum C."/>
            <person name="Ng V."/>
            <person name="Clum A."/>
            <person name="Steindorff A."/>
            <person name="Ohm R.A."/>
            <person name="Martin F."/>
            <person name="Silar P."/>
            <person name="Natvig D.O."/>
            <person name="Lalanne C."/>
            <person name="Gautier V."/>
            <person name="Ament-Velasquez S.L."/>
            <person name="Kruys A."/>
            <person name="Hutchinson M.I."/>
            <person name="Powell A.J."/>
            <person name="Barry K."/>
            <person name="Miller A.N."/>
            <person name="Grigoriev I.V."/>
            <person name="Debuchy R."/>
            <person name="Gladieux P."/>
            <person name="Hiltunen Thoren M."/>
            <person name="Johannesson H."/>
        </authorList>
    </citation>
    <scope>NUCLEOTIDE SEQUENCE</scope>
    <source>
        <strain evidence="2">PSN293</strain>
    </source>
</reference>
<evidence type="ECO:0000313" key="3">
    <source>
        <dbReference type="Proteomes" id="UP001301769"/>
    </source>
</evidence>
<organism evidence="2 3">
    <name type="scientific">Rhypophila decipiens</name>
    <dbReference type="NCBI Taxonomy" id="261697"/>
    <lineage>
        <taxon>Eukaryota</taxon>
        <taxon>Fungi</taxon>
        <taxon>Dikarya</taxon>
        <taxon>Ascomycota</taxon>
        <taxon>Pezizomycotina</taxon>
        <taxon>Sordariomycetes</taxon>
        <taxon>Sordariomycetidae</taxon>
        <taxon>Sordariales</taxon>
        <taxon>Naviculisporaceae</taxon>
        <taxon>Rhypophila</taxon>
    </lineage>
</organism>
<feature type="compositionally biased region" description="Polar residues" evidence="1">
    <location>
        <begin position="148"/>
        <end position="157"/>
    </location>
</feature>
<feature type="compositionally biased region" description="Basic and acidic residues" evidence="1">
    <location>
        <begin position="178"/>
        <end position="189"/>
    </location>
</feature>
<comment type="caution">
    <text evidence="2">The sequence shown here is derived from an EMBL/GenBank/DDBJ whole genome shotgun (WGS) entry which is preliminary data.</text>
</comment>
<feature type="region of interest" description="Disordered" evidence="1">
    <location>
        <begin position="73"/>
        <end position="112"/>
    </location>
</feature>
<feature type="region of interest" description="Disordered" evidence="1">
    <location>
        <begin position="142"/>
        <end position="212"/>
    </location>
</feature>
<proteinExistence type="predicted"/>
<protein>
    <submittedName>
        <fullName evidence="2">Uncharacterized protein</fullName>
    </submittedName>
</protein>
<keyword evidence="3" id="KW-1185">Reference proteome</keyword>
<gene>
    <name evidence="2" type="ORF">QBC37DRAFT_405117</name>
</gene>
<feature type="compositionally biased region" description="Polar residues" evidence="1">
    <location>
        <begin position="165"/>
        <end position="177"/>
    </location>
</feature>
<dbReference type="AlphaFoldDB" id="A0AAN7B2M1"/>